<sequence>MAAEQHLAKLRNDRDRAKLISSTDWSGFTFRGRFTDTKGCNTYQTCGVGFKITQKAHNTLRWLISRQGYRSGDQAIVAWATSDIQIPDPLADPLSILGEEELVSDEPDIVLTAQNLANKLKKKIAGYKTDLGDTKDVVVMGLDSATPGRMAITFYRELTGSEFLERLEKWHETCAWVHDYGYNPKTKKRIRFVGAPAPRDIAVAAYGSRVDDKLKKATVERLLPCIIDGQQIPRDIVDSVVRQACNRSVMNGWEWNKTLSIACALFRKLNEKEGHSMALDEGRKTRDYLYGRLLALADSLEQWALNKAGEDRQTNAARLMQRFADHPYSTWRTIELSLIPYKARLGAKSQKRQTLIDKVHSLFDHPEDYTSDKKLSGEFLLGYHCQREALKPKKDEPESIDDANIREEEQI</sequence>
<organism evidence="2 3">
    <name type="scientific">Candidatus Desantisbacteria bacterium CG23_combo_of_CG06-09_8_20_14_all_40_23</name>
    <dbReference type="NCBI Taxonomy" id="1974550"/>
    <lineage>
        <taxon>Bacteria</taxon>
        <taxon>Candidatus Desantisiibacteriota</taxon>
    </lineage>
</organism>
<accession>A0A2H0A980</accession>
<proteinExistence type="predicted"/>
<evidence type="ECO:0000313" key="3">
    <source>
        <dbReference type="Proteomes" id="UP000231067"/>
    </source>
</evidence>
<reference evidence="2 3" key="1">
    <citation type="submission" date="2017-09" db="EMBL/GenBank/DDBJ databases">
        <title>Depth-based differentiation of microbial function through sediment-hosted aquifers and enrichment of novel symbionts in the deep terrestrial subsurface.</title>
        <authorList>
            <person name="Probst A.J."/>
            <person name="Ladd B."/>
            <person name="Jarett J.K."/>
            <person name="Geller-Mcgrath D.E."/>
            <person name="Sieber C.M."/>
            <person name="Emerson J.B."/>
            <person name="Anantharaman K."/>
            <person name="Thomas B.C."/>
            <person name="Malmstrom R."/>
            <person name="Stieglmeier M."/>
            <person name="Klingl A."/>
            <person name="Woyke T."/>
            <person name="Ryan C.M."/>
            <person name="Banfield J.F."/>
        </authorList>
    </citation>
    <scope>NUCLEOTIDE SEQUENCE [LARGE SCALE GENOMIC DNA]</scope>
    <source>
        <strain evidence="2">CG23_combo_of_CG06-09_8_20_14_all_40_23</strain>
    </source>
</reference>
<evidence type="ECO:0000256" key="1">
    <source>
        <dbReference type="SAM" id="MobiDB-lite"/>
    </source>
</evidence>
<dbReference type="Proteomes" id="UP000231067">
    <property type="component" value="Unassembled WGS sequence"/>
</dbReference>
<dbReference type="NCBIfam" id="TIGR01863">
    <property type="entry name" value="cas_Csd1"/>
    <property type="match status" value="1"/>
</dbReference>
<feature type="region of interest" description="Disordered" evidence="1">
    <location>
        <begin position="390"/>
        <end position="411"/>
    </location>
</feature>
<gene>
    <name evidence="2" type="primary">cas8c</name>
    <name evidence="2" type="ORF">COX18_01820</name>
</gene>
<protein>
    <submittedName>
        <fullName evidence="2">Type I-C CRISPR-associated protein Cas8c/Csd1</fullName>
    </submittedName>
</protein>
<dbReference type="AlphaFoldDB" id="A0A2H0A980"/>
<dbReference type="Pfam" id="PF09709">
    <property type="entry name" value="Cas_Csd1"/>
    <property type="match status" value="1"/>
</dbReference>
<dbReference type="InterPro" id="IPR010144">
    <property type="entry name" value="CRISPR-assoc_prot_Csd1-typ"/>
</dbReference>
<comment type="caution">
    <text evidence="2">The sequence shown here is derived from an EMBL/GenBank/DDBJ whole genome shotgun (WGS) entry which is preliminary data.</text>
</comment>
<name>A0A2H0A980_9BACT</name>
<evidence type="ECO:0000313" key="2">
    <source>
        <dbReference type="EMBL" id="PIP41977.1"/>
    </source>
</evidence>
<dbReference type="EMBL" id="PCSH01000028">
    <property type="protein sequence ID" value="PIP41977.1"/>
    <property type="molecule type" value="Genomic_DNA"/>
</dbReference>